<accession>A0A4Q7KMI0</accession>
<evidence type="ECO:0000313" key="2">
    <source>
        <dbReference type="EMBL" id="RZS37516.1"/>
    </source>
</evidence>
<organism evidence="2 3">
    <name type="scientific">Herbihabitans rhizosphaerae</name>
    <dbReference type="NCBI Taxonomy" id="1872711"/>
    <lineage>
        <taxon>Bacteria</taxon>
        <taxon>Bacillati</taxon>
        <taxon>Actinomycetota</taxon>
        <taxon>Actinomycetes</taxon>
        <taxon>Pseudonocardiales</taxon>
        <taxon>Pseudonocardiaceae</taxon>
        <taxon>Herbihabitans</taxon>
    </lineage>
</organism>
<evidence type="ECO:0000313" key="3">
    <source>
        <dbReference type="Proteomes" id="UP000294257"/>
    </source>
</evidence>
<reference evidence="2 3" key="1">
    <citation type="submission" date="2019-02" db="EMBL/GenBank/DDBJ databases">
        <title>Genomic Encyclopedia of Type Strains, Phase IV (KMG-IV): sequencing the most valuable type-strain genomes for metagenomic binning, comparative biology and taxonomic classification.</title>
        <authorList>
            <person name="Goeker M."/>
        </authorList>
    </citation>
    <scope>NUCLEOTIDE SEQUENCE [LARGE SCALE GENOMIC DNA]</scope>
    <source>
        <strain evidence="2 3">DSM 101727</strain>
    </source>
</reference>
<keyword evidence="1" id="KW-0812">Transmembrane</keyword>
<evidence type="ECO:0000256" key="1">
    <source>
        <dbReference type="SAM" id="Phobius"/>
    </source>
</evidence>
<feature type="transmembrane region" description="Helical" evidence="1">
    <location>
        <begin position="100"/>
        <end position="119"/>
    </location>
</feature>
<feature type="transmembrane region" description="Helical" evidence="1">
    <location>
        <begin position="73"/>
        <end position="93"/>
    </location>
</feature>
<proteinExistence type="predicted"/>
<name>A0A4Q7KMI0_9PSEU</name>
<sequence length="213" mass="22091">MLPPNLSYWVVGWQADLLVARATGSRHLLCSTVSCRRRTPPRAQRLWRGGVLASCSAALAVAAHGVASGHAPNAGVTIGVALLVGWAGTSLAGARRGMPAVLGILGVAQLAQHTLLTFLAEHGEPARFGGWLMLAAHAIAVGVTAWLLTRADTASRTASSAVSLLVGWLARVCLTVPAPAFTAVAPPAPNRPGRLVEVLLRRVHGRRGPPVLS</sequence>
<keyword evidence="1" id="KW-1133">Transmembrane helix</keyword>
<comment type="caution">
    <text evidence="2">The sequence shown here is derived from an EMBL/GenBank/DDBJ whole genome shotgun (WGS) entry which is preliminary data.</text>
</comment>
<feature type="transmembrane region" description="Helical" evidence="1">
    <location>
        <begin position="131"/>
        <end position="149"/>
    </location>
</feature>
<protein>
    <submittedName>
        <fullName evidence="2">Uncharacterized protein</fullName>
    </submittedName>
</protein>
<dbReference type="EMBL" id="SGWQ01000005">
    <property type="protein sequence ID" value="RZS37516.1"/>
    <property type="molecule type" value="Genomic_DNA"/>
</dbReference>
<feature type="transmembrane region" description="Helical" evidence="1">
    <location>
        <begin position="46"/>
        <end position="67"/>
    </location>
</feature>
<dbReference type="AlphaFoldDB" id="A0A4Q7KMI0"/>
<gene>
    <name evidence="2" type="ORF">EV193_10571</name>
</gene>
<feature type="transmembrane region" description="Helical" evidence="1">
    <location>
        <begin position="161"/>
        <end position="185"/>
    </location>
</feature>
<dbReference type="Proteomes" id="UP000294257">
    <property type="component" value="Unassembled WGS sequence"/>
</dbReference>
<keyword evidence="1" id="KW-0472">Membrane</keyword>
<keyword evidence="3" id="KW-1185">Reference proteome</keyword>